<comment type="caution">
    <text evidence="2">The sequence shown here is derived from an EMBL/GenBank/DDBJ whole genome shotgun (WGS) entry which is preliminary data.</text>
</comment>
<evidence type="ECO:0000256" key="1">
    <source>
        <dbReference type="SAM" id="MobiDB-lite"/>
    </source>
</evidence>
<feature type="compositionally biased region" description="Acidic residues" evidence="1">
    <location>
        <begin position="89"/>
        <end position="122"/>
    </location>
</feature>
<evidence type="ECO:0000313" key="2">
    <source>
        <dbReference type="EMBL" id="KAK7113143.1"/>
    </source>
</evidence>
<dbReference type="Proteomes" id="UP001374579">
    <property type="component" value="Unassembled WGS sequence"/>
</dbReference>
<dbReference type="EMBL" id="JBAMIC010000002">
    <property type="protein sequence ID" value="KAK7113143.1"/>
    <property type="molecule type" value="Genomic_DNA"/>
</dbReference>
<feature type="compositionally biased region" description="Polar residues" evidence="1">
    <location>
        <begin position="123"/>
        <end position="132"/>
    </location>
</feature>
<feature type="compositionally biased region" description="Polar residues" evidence="1">
    <location>
        <begin position="51"/>
        <end position="62"/>
    </location>
</feature>
<feature type="compositionally biased region" description="Acidic residues" evidence="1">
    <location>
        <begin position="150"/>
        <end position="163"/>
    </location>
</feature>
<dbReference type="AlphaFoldDB" id="A0AAN9BXE7"/>
<reference evidence="2 3" key="1">
    <citation type="submission" date="2024-02" db="EMBL/GenBank/DDBJ databases">
        <title>Chromosome-scale genome assembly of the rough periwinkle Littorina saxatilis.</title>
        <authorList>
            <person name="De Jode A."/>
            <person name="Faria R."/>
            <person name="Formenti G."/>
            <person name="Sims Y."/>
            <person name="Smith T.P."/>
            <person name="Tracey A."/>
            <person name="Wood J.M.D."/>
            <person name="Zagrodzka Z.B."/>
            <person name="Johannesson K."/>
            <person name="Butlin R.K."/>
            <person name="Leder E.H."/>
        </authorList>
    </citation>
    <scope>NUCLEOTIDE SEQUENCE [LARGE SCALE GENOMIC DNA]</scope>
    <source>
        <strain evidence="2">Snail1</strain>
        <tissue evidence="2">Muscle</tissue>
    </source>
</reference>
<keyword evidence="3" id="KW-1185">Reference proteome</keyword>
<evidence type="ECO:0008006" key="4">
    <source>
        <dbReference type="Google" id="ProtNLM"/>
    </source>
</evidence>
<name>A0AAN9BXE7_9CAEN</name>
<sequence>MSKYRELALLQEQEKTLMELHMSFGDQLNRLKVEELALTNLLRLQKEREIQAQTGVSDTNTEIGPAEEAIERETMEVLDLLVSENPDTKEEEEEEEEDEEEEDDDDEEEEEEEDKEADEEGNDSQYNDQLTNYLEDLLHEQQEMMQLGVMEDEQEEEEEDEDT</sequence>
<accession>A0AAN9BXE7</accession>
<gene>
    <name evidence="2" type="ORF">V1264_012487</name>
</gene>
<protein>
    <recommendedName>
        <fullName evidence="4">snRNA-activating protein complex subunit 5</fullName>
    </recommendedName>
</protein>
<evidence type="ECO:0000313" key="3">
    <source>
        <dbReference type="Proteomes" id="UP001374579"/>
    </source>
</evidence>
<organism evidence="2 3">
    <name type="scientific">Littorina saxatilis</name>
    <dbReference type="NCBI Taxonomy" id="31220"/>
    <lineage>
        <taxon>Eukaryota</taxon>
        <taxon>Metazoa</taxon>
        <taxon>Spiralia</taxon>
        <taxon>Lophotrochozoa</taxon>
        <taxon>Mollusca</taxon>
        <taxon>Gastropoda</taxon>
        <taxon>Caenogastropoda</taxon>
        <taxon>Littorinimorpha</taxon>
        <taxon>Littorinoidea</taxon>
        <taxon>Littorinidae</taxon>
        <taxon>Littorina</taxon>
    </lineage>
</organism>
<proteinExistence type="predicted"/>
<dbReference type="GO" id="GO:0006384">
    <property type="term" value="P:transcription initiation at RNA polymerase III promoter"/>
    <property type="evidence" value="ECO:0007669"/>
    <property type="project" value="InterPro"/>
</dbReference>
<dbReference type="InterPro" id="IPR029138">
    <property type="entry name" value="SNAPC5"/>
</dbReference>
<dbReference type="GO" id="GO:0006366">
    <property type="term" value="P:transcription by RNA polymerase II"/>
    <property type="evidence" value="ECO:0007669"/>
    <property type="project" value="InterPro"/>
</dbReference>
<dbReference type="GO" id="GO:0005634">
    <property type="term" value="C:nucleus"/>
    <property type="evidence" value="ECO:0007669"/>
    <property type="project" value="InterPro"/>
</dbReference>
<feature type="region of interest" description="Disordered" evidence="1">
    <location>
        <begin position="50"/>
        <end position="163"/>
    </location>
</feature>
<dbReference type="Pfam" id="PF15497">
    <property type="entry name" value="SNAPC5"/>
    <property type="match status" value="1"/>
</dbReference>